<comment type="cofactor">
    <cofactor evidence="19 21">
        <name>heme c</name>
        <dbReference type="ChEBI" id="CHEBI:61717"/>
    </cofactor>
    <text evidence="19 21">Binds 2 heme C groups per subunit.</text>
</comment>
<evidence type="ECO:0000313" key="25">
    <source>
        <dbReference type="Proteomes" id="UP000000329"/>
    </source>
</evidence>
<dbReference type="GO" id="GO:1902600">
    <property type="term" value="P:proton transmembrane transport"/>
    <property type="evidence" value="ECO:0007669"/>
    <property type="project" value="UniProtKB-KW"/>
</dbReference>
<gene>
    <name evidence="24" type="primary">fixP</name>
    <name evidence="24" type="ordered locus">Hsero_3201</name>
</gene>
<dbReference type="Pfam" id="PF14715">
    <property type="entry name" value="FixP_N"/>
    <property type="match status" value="1"/>
</dbReference>
<evidence type="ECO:0000256" key="19">
    <source>
        <dbReference type="PIRNR" id="PIRNR000006"/>
    </source>
</evidence>
<organism evidence="24 25">
    <name type="scientific">Herbaspirillum seropedicae (strain SmR1)</name>
    <dbReference type="NCBI Taxonomy" id="757424"/>
    <lineage>
        <taxon>Bacteria</taxon>
        <taxon>Pseudomonadati</taxon>
        <taxon>Pseudomonadota</taxon>
        <taxon>Betaproteobacteria</taxon>
        <taxon>Burkholderiales</taxon>
        <taxon>Oxalobacteraceae</taxon>
        <taxon>Herbaspirillum</taxon>
    </lineage>
</organism>
<dbReference type="GeneID" id="29389804"/>
<reference evidence="24 25" key="1">
    <citation type="submission" date="2010-04" db="EMBL/GenBank/DDBJ databases">
        <title>The genome of Herbaspirillum seropedicae SmR1, an endophytic, nitrogen-fixing, plant-growth promoting beta-Proteobacteria.</title>
        <authorList>
            <person name="Pedrosa F.O."/>
            <person name="Monteiro R.A."/>
            <person name="Wassem R."/>
            <person name="Cruz L.M."/>
            <person name="Ayub R.A."/>
            <person name="Colauto N.B."/>
            <person name="Fernandez M.A."/>
            <person name="Fungaro M.H.P."/>
            <person name="Grisard E.C."/>
            <person name="Hungria M."/>
            <person name="Madeira H.M.F."/>
            <person name="Nodari R.O."/>
            <person name="Osaku C.A."/>
            <person name="Petzl-Erler M.L."/>
            <person name="Terenzi H."/>
            <person name="Vieira L.G.E."/>
            <person name="Almeida M.I.M."/>
            <person name="Alves L.R."/>
            <person name="Arantes O.M.N."/>
            <person name="Balsanelli E."/>
            <person name="Barcellos F.G."/>
            <person name="Baura V.A."/>
            <person name="Binde D.R."/>
            <person name="Campo R.J."/>
            <person name="Chubatsu L.S."/>
            <person name="Chueire L.M.O."/>
            <person name="Ciferri R.R."/>
            <person name="Correa L.C."/>
            <person name="da Conceicao Silva J.L."/>
            <person name="Dabul A.N.G."/>
            <person name="Dambros B.P."/>
            <person name="Faoro H."/>
            <person name="Favetti A."/>
            <person name="Friedermann G."/>
            <person name="Furlaneto M.C."/>
            <person name="Gasques L.S."/>
            <person name="Gimenes C.C.T."/>
            <person name="Gioppo N.M.R."/>
            <person name="Glienke-Blanco C."/>
            <person name="Godoy L.P."/>
            <person name="Guerra M.P."/>
            <person name="Karp S."/>
            <person name="Kava-Cordeiro V."/>
            <person name="Margarido V.P."/>
            <person name="Mathioni S.M."/>
            <person name="Menck-Soares M.A."/>
            <person name="Murace N.K."/>
            <person name="Nicolas M.F."/>
            <person name="Oliveira C.E.C."/>
            <person name="Pagnan N.A.B."/>
            <person name="Pamphile J.A."/>
            <person name="Patussi E.V."/>
            <person name="Pereira L.F.P."/>
            <person name="Pereira-Ferrari L."/>
            <person name="Pinto F.G.S."/>
            <person name="Precoma C."/>
            <person name="Prioli A.J."/>
            <person name="Prioli S.M.A.P."/>
            <person name="Raittz R.T."/>
            <person name="Ramos H.J.O."/>
            <person name="Ribeiro E.M.S.F."/>
            <person name="Rigo L.U."/>
            <person name="Rocha C.L.M.S.C."/>
            <person name="Rocha S.N."/>
            <person name="Santos K."/>
            <person name="Satori D."/>
            <person name="Silva A.G."/>
            <person name="Simao R.C.G."/>
            <person name="Soares M.A.M."/>
            <person name="Souza E.M."/>
            <person name="Steffens M.B.R."/>
            <person name="Steindel M."/>
            <person name="Tadra-Sfeir M.Z."/>
            <person name="Takahashi E.K."/>
            <person name="Torres R.A."/>
            <person name="Valle J.S."/>
            <person name="Vernal J.I."/>
            <person name="Vilas-Boas L.A."/>
            <person name="Watanabe M.A.E."/>
            <person name="Weiss V.A."/>
            <person name="Yates M.A."/>
            <person name="Souza E.M."/>
        </authorList>
    </citation>
    <scope>NUCLEOTIDE SEQUENCE [LARGE SCALE GENOMIC DNA]</scope>
    <source>
        <strain evidence="24 25">SmR1</strain>
    </source>
</reference>
<comment type="function">
    <text evidence="19">C-type cytochrome. Part of the cbb3-type cytochrome c oxidase complex.</text>
</comment>
<evidence type="ECO:0000256" key="5">
    <source>
        <dbReference type="ARBA" id="ARBA00022475"/>
    </source>
</evidence>
<dbReference type="InterPro" id="IPR050597">
    <property type="entry name" value="Cytochrome_c_Oxidase_Subunit"/>
</dbReference>
<dbReference type="InterPro" id="IPR004678">
    <property type="entry name" value="Cyt_c_oxidase_cbb3_su3"/>
</dbReference>
<keyword evidence="10 19" id="KW-0479">Metal-binding</keyword>
<dbReference type="RefSeq" id="WP_013235147.1">
    <property type="nucleotide sequence ID" value="NC_014323.1"/>
</dbReference>
<dbReference type="GO" id="GO:0009055">
    <property type="term" value="F:electron transfer activity"/>
    <property type="evidence" value="ECO:0007669"/>
    <property type="project" value="InterPro"/>
</dbReference>
<dbReference type="EMBL" id="CP002039">
    <property type="protein sequence ID" value="ADJ64683.1"/>
    <property type="molecule type" value="Genomic_DNA"/>
</dbReference>
<protein>
    <recommendedName>
        <fullName evidence="19">Cbb3-type cytochrome c oxidase subunit</fullName>
    </recommendedName>
</protein>
<feature type="binding site" description="covalent" evidence="21">
    <location>
        <position position="150"/>
    </location>
    <ligand>
        <name>heme c</name>
        <dbReference type="ChEBI" id="CHEBI:61717"/>
        <label>1</label>
    </ligand>
</feature>
<evidence type="ECO:0000313" key="24">
    <source>
        <dbReference type="EMBL" id="ADJ64683.1"/>
    </source>
</evidence>
<dbReference type="eggNOG" id="COG2010">
    <property type="taxonomic scope" value="Bacteria"/>
</dbReference>
<keyword evidence="14 22" id="KW-1133">Transmembrane helix</keyword>
<evidence type="ECO:0000256" key="15">
    <source>
        <dbReference type="ARBA" id="ARBA00023002"/>
    </source>
</evidence>
<keyword evidence="17 19" id="KW-0406">Ion transport</keyword>
<feature type="binding site" description="covalent" evidence="21">
    <location>
        <position position="147"/>
    </location>
    <ligand>
        <name>heme c</name>
        <dbReference type="ChEBI" id="CHEBI:61717"/>
        <label>1</label>
    </ligand>
</feature>
<keyword evidence="8 19" id="KW-0679">Respiratory chain</keyword>
<feature type="domain" description="Cytochrome c" evidence="23">
    <location>
        <begin position="221"/>
        <end position="301"/>
    </location>
</feature>
<evidence type="ECO:0000259" key="23">
    <source>
        <dbReference type="PROSITE" id="PS51007"/>
    </source>
</evidence>
<feature type="binding site" description="covalent" evidence="21">
    <location>
        <position position="236"/>
    </location>
    <ligand>
        <name>heme c</name>
        <dbReference type="ChEBI" id="CHEBI:61717"/>
        <label>2</label>
    </ligand>
</feature>
<dbReference type="OrthoDB" id="9811281at2"/>
<dbReference type="InterPro" id="IPR032858">
    <property type="entry name" value="CcoP_N"/>
</dbReference>
<evidence type="ECO:0000256" key="22">
    <source>
        <dbReference type="SAM" id="Phobius"/>
    </source>
</evidence>
<keyword evidence="4 19" id="KW-0813">Transport</keyword>
<dbReference type="UniPathway" id="UPA00705"/>
<feature type="transmembrane region" description="Helical" evidence="22">
    <location>
        <begin position="66"/>
        <end position="88"/>
    </location>
</feature>
<comment type="pathway">
    <text evidence="2 19">Energy metabolism; oxidative phosphorylation.</text>
</comment>
<keyword evidence="9 22" id="KW-0812">Transmembrane</keyword>
<dbReference type="STRING" id="757424.Hsero_3201"/>
<accession>D8J1B4</accession>
<evidence type="ECO:0000256" key="11">
    <source>
        <dbReference type="ARBA" id="ARBA00022737"/>
    </source>
</evidence>
<dbReference type="GO" id="GO:0005886">
    <property type="term" value="C:plasma membrane"/>
    <property type="evidence" value="ECO:0007669"/>
    <property type="project" value="UniProtKB-SubCell"/>
</dbReference>
<keyword evidence="5 19" id="KW-1003">Cell membrane</keyword>
<evidence type="ECO:0000256" key="2">
    <source>
        <dbReference type="ARBA" id="ARBA00004673"/>
    </source>
</evidence>
<evidence type="ECO:0000256" key="10">
    <source>
        <dbReference type="ARBA" id="ARBA00022723"/>
    </source>
</evidence>
<comment type="subcellular location">
    <subcellularLocation>
        <location evidence="1 19">Cell inner membrane</location>
    </subcellularLocation>
</comment>
<dbReference type="GO" id="GO:0020037">
    <property type="term" value="F:heme binding"/>
    <property type="evidence" value="ECO:0007669"/>
    <property type="project" value="InterPro"/>
</dbReference>
<proteinExistence type="inferred from homology"/>
<evidence type="ECO:0000256" key="13">
    <source>
        <dbReference type="ARBA" id="ARBA00022982"/>
    </source>
</evidence>
<dbReference type="SUPFAM" id="SSF46626">
    <property type="entry name" value="Cytochrome c"/>
    <property type="match status" value="2"/>
</dbReference>
<keyword evidence="6 19" id="KW-0997">Cell inner membrane</keyword>
<keyword evidence="16 19" id="KW-0408">Iron</keyword>
<name>D8J1B4_HERSS</name>
<keyword evidence="7 19" id="KW-0349">Heme</keyword>
<comment type="similarity">
    <text evidence="3 19">Belongs to the CcoP / FixP family.</text>
</comment>
<dbReference type="Gene3D" id="1.10.760.10">
    <property type="entry name" value="Cytochrome c-like domain"/>
    <property type="match status" value="2"/>
</dbReference>
<keyword evidence="15 19" id="KW-0560">Oxidoreductase</keyword>
<evidence type="ECO:0000256" key="16">
    <source>
        <dbReference type="ARBA" id="ARBA00023004"/>
    </source>
</evidence>
<dbReference type="PANTHER" id="PTHR33751">
    <property type="entry name" value="CBB3-TYPE CYTOCHROME C OXIDASE SUBUNIT FIXP"/>
    <property type="match status" value="1"/>
</dbReference>
<feature type="binding site" description="axial binding residue" evidence="20">
    <location>
        <position position="278"/>
    </location>
    <ligand>
        <name>heme c</name>
        <dbReference type="ChEBI" id="CHEBI:61717"/>
        <label>1</label>
    </ligand>
    <ligandPart>
        <name>Fe</name>
        <dbReference type="ChEBI" id="CHEBI:18248"/>
    </ligandPart>
</feature>
<evidence type="ECO:0000256" key="21">
    <source>
        <dbReference type="PIRSR" id="PIRSR000006-2"/>
    </source>
</evidence>
<keyword evidence="12 19" id="KW-0375">Hydrogen ion transport</keyword>
<feature type="binding site" description="axial binding residue" evidence="20">
    <location>
        <position position="151"/>
    </location>
    <ligand>
        <name>heme c</name>
        <dbReference type="ChEBI" id="CHEBI:61717"/>
        <label>1</label>
    </ligand>
    <ligandPart>
        <name>Fe</name>
        <dbReference type="ChEBI" id="CHEBI:18248"/>
    </ligandPart>
</feature>
<evidence type="ECO:0000256" key="3">
    <source>
        <dbReference type="ARBA" id="ARBA00006113"/>
    </source>
</evidence>
<dbReference type="GO" id="GO:0046872">
    <property type="term" value="F:metal ion binding"/>
    <property type="evidence" value="ECO:0007669"/>
    <property type="project" value="UniProtKB-KW"/>
</dbReference>
<keyword evidence="11" id="KW-0677">Repeat</keyword>
<evidence type="ECO:0000256" key="1">
    <source>
        <dbReference type="ARBA" id="ARBA00004533"/>
    </source>
</evidence>
<dbReference type="PIRSF" id="PIRSF000006">
    <property type="entry name" value="Cbb3-Cox_fixP"/>
    <property type="match status" value="1"/>
</dbReference>
<dbReference type="InterPro" id="IPR036909">
    <property type="entry name" value="Cyt_c-like_dom_sf"/>
</dbReference>
<evidence type="ECO:0000256" key="20">
    <source>
        <dbReference type="PIRSR" id="PIRSR000006-1"/>
    </source>
</evidence>
<keyword evidence="13 19" id="KW-0249">Electron transport</keyword>
<evidence type="ECO:0000256" key="7">
    <source>
        <dbReference type="ARBA" id="ARBA00022617"/>
    </source>
</evidence>
<dbReference type="GO" id="GO:0006119">
    <property type="term" value="P:oxidative phosphorylation"/>
    <property type="evidence" value="ECO:0007669"/>
    <property type="project" value="UniProtKB-UniPathway"/>
</dbReference>
<evidence type="ECO:0000256" key="12">
    <source>
        <dbReference type="ARBA" id="ARBA00022781"/>
    </source>
</evidence>
<evidence type="ECO:0000256" key="9">
    <source>
        <dbReference type="ARBA" id="ARBA00022692"/>
    </source>
</evidence>
<feature type="binding site" description="axial binding residue" evidence="20">
    <location>
        <position position="190"/>
    </location>
    <ligand>
        <name>heme c</name>
        <dbReference type="ChEBI" id="CHEBI:61717"/>
        <label>2</label>
    </ligand>
    <ligandPart>
        <name>Fe</name>
        <dbReference type="ChEBI" id="CHEBI:18248"/>
    </ligandPart>
</feature>
<dbReference type="PROSITE" id="PS51007">
    <property type="entry name" value="CYTC"/>
    <property type="match status" value="2"/>
</dbReference>
<dbReference type="Proteomes" id="UP000000329">
    <property type="component" value="Chromosome"/>
</dbReference>
<evidence type="ECO:0000256" key="17">
    <source>
        <dbReference type="ARBA" id="ARBA00023065"/>
    </source>
</evidence>
<keyword evidence="18 19" id="KW-0472">Membrane</keyword>
<dbReference type="Pfam" id="PF13442">
    <property type="entry name" value="Cytochrome_CBB3"/>
    <property type="match status" value="2"/>
</dbReference>
<evidence type="ECO:0000256" key="8">
    <source>
        <dbReference type="ARBA" id="ARBA00022660"/>
    </source>
</evidence>
<dbReference type="InterPro" id="IPR038414">
    <property type="entry name" value="CcoP_N_sf"/>
</dbReference>
<dbReference type="AlphaFoldDB" id="D8J1B4"/>
<dbReference type="InterPro" id="IPR009056">
    <property type="entry name" value="Cyt_c-like_dom"/>
</dbReference>
<feature type="domain" description="Cytochrome c" evidence="23">
    <location>
        <begin position="134"/>
        <end position="214"/>
    </location>
</feature>
<dbReference type="Gene3D" id="6.10.280.130">
    <property type="match status" value="1"/>
</dbReference>
<dbReference type="PANTHER" id="PTHR33751:SF1">
    <property type="entry name" value="CBB3-TYPE CYTOCHROME C OXIDASE SUBUNIT FIXP"/>
    <property type="match status" value="1"/>
</dbReference>
<evidence type="ECO:0000256" key="14">
    <source>
        <dbReference type="ARBA" id="ARBA00022989"/>
    </source>
</evidence>
<evidence type="ECO:0000256" key="18">
    <source>
        <dbReference type="ARBA" id="ARBA00023136"/>
    </source>
</evidence>
<comment type="subunit">
    <text evidence="19">Component of the cbb3-type cytochrome c oxidase.</text>
</comment>
<dbReference type="KEGG" id="hse:Hsero_3201"/>
<keyword evidence="25" id="KW-1185">Reference proteome</keyword>
<dbReference type="GO" id="GO:0016491">
    <property type="term" value="F:oxidoreductase activity"/>
    <property type="evidence" value="ECO:0007669"/>
    <property type="project" value="UniProtKB-KW"/>
</dbReference>
<dbReference type="HOGENOM" id="CLU_047545_2_0_4"/>
<evidence type="ECO:0000256" key="6">
    <source>
        <dbReference type="ARBA" id="ARBA00022519"/>
    </source>
</evidence>
<dbReference type="NCBIfam" id="TIGR00782">
    <property type="entry name" value="ccoP"/>
    <property type="match status" value="1"/>
</dbReference>
<feature type="binding site" description="covalent" evidence="21">
    <location>
        <position position="233"/>
    </location>
    <ligand>
        <name>heme c</name>
        <dbReference type="ChEBI" id="CHEBI:61717"/>
        <label>2</label>
    </ligand>
</feature>
<feature type="transmembrane region" description="Helical" evidence="22">
    <location>
        <begin position="7"/>
        <end position="29"/>
    </location>
</feature>
<evidence type="ECO:0000256" key="4">
    <source>
        <dbReference type="ARBA" id="ARBA00022448"/>
    </source>
</evidence>
<sequence length="310" mass="33837">MADFTNGFWNIWIIVLTVLGIVGCTLLLWQQSNWKVKKGEEKAAGSTTGHVWDEDLTELNNPLPRWWMWLFYLTIFFSIGYLVAYPGLGNLPGTLGWRSTGEHDADVKAAEAKYGPLFNHYLKQDLKVVAGDSQAHAIGERLFLTYCAQCHGSDARGNKGFPNLTDNDWLHGGTPEIIKETIMKGRHGVMPPMAAAVGTDKDVDNVANYVLSLSDSTHDPIKAELGKSKFAACMACHGPGGKGNQALGAPNLSDKIWLYGGSIDTIKETINKGRDNTMPAFGEFLGEPKVHVLAAYVWSLSNKPSNAAAK</sequence>
<feature type="binding site" description="axial binding residue" evidence="20">
    <location>
        <position position="237"/>
    </location>
    <ligand>
        <name>heme c</name>
        <dbReference type="ChEBI" id="CHEBI:61717"/>
        <label>2</label>
    </ligand>
    <ligandPart>
        <name>Fe</name>
        <dbReference type="ChEBI" id="CHEBI:18248"/>
    </ligandPart>
</feature>